<name>A0A6J4LUQ8_9ACTN</name>
<evidence type="ECO:0000313" key="3">
    <source>
        <dbReference type="EMBL" id="CAA9341392.1"/>
    </source>
</evidence>
<dbReference type="InterPro" id="IPR016570">
    <property type="entry name" value="UCP010361"/>
</dbReference>
<organism evidence="3">
    <name type="scientific">uncultured Frankineae bacterium</name>
    <dbReference type="NCBI Taxonomy" id="437475"/>
    <lineage>
        <taxon>Bacteria</taxon>
        <taxon>Bacillati</taxon>
        <taxon>Actinomycetota</taxon>
        <taxon>Actinomycetes</taxon>
        <taxon>Frankiales</taxon>
        <taxon>environmental samples</taxon>
    </lineage>
</organism>
<accession>A0A6J4LUQ8</accession>
<evidence type="ECO:0000256" key="1">
    <source>
        <dbReference type="SAM" id="MobiDB-lite"/>
    </source>
</evidence>
<feature type="compositionally biased region" description="Low complexity" evidence="1">
    <location>
        <begin position="475"/>
        <end position="484"/>
    </location>
</feature>
<feature type="transmembrane region" description="Helical" evidence="2">
    <location>
        <begin position="160"/>
        <end position="184"/>
    </location>
</feature>
<dbReference type="AlphaFoldDB" id="A0A6J4LUQ8"/>
<feature type="transmembrane region" description="Helical" evidence="2">
    <location>
        <begin position="339"/>
        <end position="363"/>
    </location>
</feature>
<keyword evidence="2" id="KW-0472">Membrane</keyword>
<feature type="transmembrane region" description="Helical" evidence="2">
    <location>
        <begin position="196"/>
        <end position="216"/>
    </location>
</feature>
<feature type="transmembrane region" description="Helical" evidence="2">
    <location>
        <begin position="126"/>
        <end position="154"/>
    </location>
</feature>
<gene>
    <name evidence="3" type="ORF">AVDCRST_MAG16-1842</name>
</gene>
<feature type="transmembrane region" description="Helical" evidence="2">
    <location>
        <begin position="375"/>
        <end position="394"/>
    </location>
</feature>
<dbReference type="PIRSF" id="PIRSF010361">
    <property type="entry name" value="UCP010361"/>
    <property type="match status" value="1"/>
</dbReference>
<proteinExistence type="predicted"/>
<sequence>MRWLVLLTLVTSLLGWWQKSPCRVHAWEDQYQYTRGCYTDVFALYFAERLDEGRTPYAEHPVEYPVVIGGVMQVAATAVTVFPADERPRRFYDVTWALLTACALVVVVTTARLAGRRRPWDAAMFAAAPLLVLHGSTNWDLVAMALAGLGLLSWARARPLAAGVLLGAATATKLYPVLLLVPLGALCLRAGRLRPWAVAAAAAVVTPVLLSAPVYLTSPMFAEVAGVQTVVAGSPVDRLTDEGLAALLPTVEATTADGVPVVGINAAYRFFELNTERPADWDSLWYALQEARGGVPLDSSAGTPRLLNLAVAVAFLTALGGIVLLGLRAPRRPRVMPMLFLTVLAFLLTNKVWSPQFSLWLLPLALLARPRWGPLLAWQAAEGLVLLTRFYFFISNSAPGKGISGSWFLSAVVLRDVVLLGVAALVVRDVLRPELDVVRRDGVDDPAGGVLDGAPDRPAAHPVAGATGPDPEPVPDAAAAGPAP</sequence>
<feature type="region of interest" description="Disordered" evidence="1">
    <location>
        <begin position="444"/>
        <end position="484"/>
    </location>
</feature>
<dbReference type="EMBL" id="CADCUE010000165">
    <property type="protein sequence ID" value="CAA9341392.1"/>
    <property type="molecule type" value="Genomic_DNA"/>
</dbReference>
<protein>
    <submittedName>
        <fullName evidence="3">Transmembrane protein</fullName>
    </submittedName>
</protein>
<keyword evidence="2" id="KW-1133">Transmembrane helix</keyword>
<keyword evidence="2 3" id="KW-0812">Transmembrane</keyword>
<feature type="transmembrane region" description="Helical" evidence="2">
    <location>
        <begin position="94"/>
        <end position="114"/>
    </location>
</feature>
<evidence type="ECO:0000256" key="2">
    <source>
        <dbReference type="SAM" id="Phobius"/>
    </source>
</evidence>
<feature type="transmembrane region" description="Helical" evidence="2">
    <location>
        <begin position="406"/>
        <end position="427"/>
    </location>
</feature>
<feature type="transmembrane region" description="Helical" evidence="2">
    <location>
        <begin position="306"/>
        <end position="327"/>
    </location>
</feature>
<reference evidence="3" key="1">
    <citation type="submission" date="2020-02" db="EMBL/GenBank/DDBJ databases">
        <authorList>
            <person name="Meier V. D."/>
        </authorList>
    </citation>
    <scope>NUCLEOTIDE SEQUENCE</scope>
    <source>
        <strain evidence="3">AVDCRST_MAG16</strain>
    </source>
</reference>